<evidence type="ECO:0000313" key="1">
    <source>
        <dbReference type="EMBL" id="VTR91512.1"/>
    </source>
</evidence>
<dbReference type="AlphaFoldDB" id="A0A6P2CWN6"/>
<dbReference type="RefSeq" id="WP_162666494.1">
    <property type="nucleotide sequence ID" value="NZ_LR593886.1"/>
</dbReference>
<reference evidence="1 2" key="1">
    <citation type="submission" date="2019-05" db="EMBL/GenBank/DDBJ databases">
        <authorList>
            <consortium name="Science for Life Laboratories"/>
        </authorList>
    </citation>
    <scope>NUCLEOTIDE SEQUENCE [LARGE SCALE GENOMIC DNA]</scope>
    <source>
        <strain evidence="1">Soil9</strain>
    </source>
</reference>
<keyword evidence="2" id="KW-1185">Reference proteome</keyword>
<dbReference type="KEGG" id="gms:SOIL9_62020"/>
<name>A0A6P2CWN6_9BACT</name>
<gene>
    <name evidence="1" type="ORF">SOIL9_62020</name>
</gene>
<proteinExistence type="predicted"/>
<protein>
    <submittedName>
        <fullName evidence="1">Uncharacterized protein</fullName>
    </submittedName>
</protein>
<dbReference type="Proteomes" id="UP000464178">
    <property type="component" value="Chromosome"/>
</dbReference>
<sequence length="75" mass="8402">MGGRGEYSLLLSRDSGEAHYYDETRGDAPVRIWESDQGSVTTERNLCNDLPAVLRVVRYFAGTGKLLPEVGWEKL</sequence>
<dbReference type="EMBL" id="LR593886">
    <property type="protein sequence ID" value="VTR91512.1"/>
    <property type="molecule type" value="Genomic_DNA"/>
</dbReference>
<organism evidence="1 2">
    <name type="scientific">Gemmata massiliana</name>
    <dbReference type="NCBI Taxonomy" id="1210884"/>
    <lineage>
        <taxon>Bacteria</taxon>
        <taxon>Pseudomonadati</taxon>
        <taxon>Planctomycetota</taxon>
        <taxon>Planctomycetia</taxon>
        <taxon>Gemmatales</taxon>
        <taxon>Gemmataceae</taxon>
        <taxon>Gemmata</taxon>
    </lineage>
</organism>
<accession>A0A6P2CWN6</accession>
<evidence type="ECO:0000313" key="2">
    <source>
        <dbReference type="Proteomes" id="UP000464178"/>
    </source>
</evidence>